<feature type="region of interest" description="Disordered" evidence="9">
    <location>
        <begin position="77"/>
        <end position="106"/>
    </location>
</feature>
<dbReference type="InterPro" id="IPR003105">
    <property type="entry name" value="SRA_YDG"/>
</dbReference>
<keyword evidence="5" id="KW-0949">S-adenosyl-L-methionine</keyword>
<dbReference type="Proteomes" id="UP001141806">
    <property type="component" value="Unassembled WGS sequence"/>
</dbReference>
<evidence type="ECO:0000256" key="7">
    <source>
        <dbReference type="ARBA" id="ARBA00023242"/>
    </source>
</evidence>
<dbReference type="AlphaFoldDB" id="A0A9Q0QTZ7"/>
<dbReference type="InterPro" id="IPR001214">
    <property type="entry name" value="SET_dom"/>
</dbReference>
<dbReference type="Gene3D" id="2.170.270.10">
    <property type="entry name" value="SET domain"/>
    <property type="match status" value="1"/>
</dbReference>
<feature type="compositionally biased region" description="Pro residues" evidence="9">
    <location>
        <begin position="97"/>
        <end position="106"/>
    </location>
</feature>
<dbReference type="SUPFAM" id="SSF82199">
    <property type="entry name" value="SET domain"/>
    <property type="match status" value="1"/>
</dbReference>
<dbReference type="SMART" id="SM00466">
    <property type="entry name" value="SRA"/>
    <property type="match status" value="1"/>
</dbReference>
<dbReference type="SUPFAM" id="SSF88697">
    <property type="entry name" value="PUA domain-like"/>
    <property type="match status" value="1"/>
</dbReference>
<dbReference type="PANTHER" id="PTHR45660:SF13">
    <property type="entry name" value="HISTONE-LYSINE N-METHYLTRANSFERASE SETMAR"/>
    <property type="match status" value="1"/>
</dbReference>
<dbReference type="GO" id="GO:0008270">
    <property type="term" value="F:zinc ion binding"/>
    <property type="evidence" value="ECO:0007669"/>
    <property type="project" value="InterPro"/>
</dbReference>
<dbReference type="InterPro" id="IPR003616">
    <property type="entry name" value="Post-SET_dom"/>
</dbReference>
<keyword evidence="4" id="KW-0808">Transferase</keyword>
<name>A0A9Q0QTZ7_9MAGN</name>
<dbReference type="Gene3D" id="2.30.280.10">
    <property type="entry name" value="SRA-YDG"/>
    <property type="match status" value="1"/>
</dbReference>
<evidence type="ECO:0000256" key="2">
    <source>
        <dbReference type="ARBA" id="ARBA00022454"/>
    </source>
</evidence>
<proteinExistence type="predicted"/>
<comment type="caution">
    <text evidence="14">The sequence shown here is derived from an EMBL/GenBank/DDBJ whole genome shotgun (WGS) entry which is preliminary data.</text>
</comment>
<evidence type="ECO:0000256" key="5">
    <source>
        <dbReference type="ARBA" id="ARBA00022691"/>
    </source>
</evidence>
<dbReference type="PROSITE" id="PS50867">
    <property type="entry name" value="PRE_SET"/>
    <property type="match status" value="1"/>
</dbReference>
<dbReference type="GO" id="GO:0032259">
    <property type="term" value="P:methylation"/>
    <property type="evidence" value="ECO:0007669"/>
    <property type="project" value="UniProtKB-KW"/>
</dbReference>
<evidence type="ECO:0000313" key="14">
    <source>
        <dbReference type="EMBL" id="KAJ4971727.1"/>
    </source>
</evidence>
<keyword evidence="3" id="KW-0489">Methyltransferase</keyword>
<feature type="domain" description="YDG" evidence="13">
    <location>
        <begin position="278"/>
        <end position="426"/>
    </location>
</feature>
<feature type="compositionally biased region" description="Polar residues" evidence="9">
    <location>
        <begin position="83"/>
        <end position="94"/>
    </location>
</feature>
<keyword evidence="2" id="KW-0158">Chromosome</keyword>
<accession>A0A9Q0QTZ7</accession>
<dbReference type="InterPro" id="IPR015947">
    <property type="entry name" value="PUA-like_sf"/>
</dbReference>
<keyword evidence="6" id="KW-0156">Chromatin regulator</keyword>
<evidence type="ECO:0000256" key="1">
    <source>
        <dbReference type="ARBA" id="ARBA00004286"/>
    </source>
</evidence>
<reference evidence="14" key="1">
    <citation type="journal article" date="2023" name="Plant J.">
        <title>The genome of the king protea, Protea cynaroides.</title>
        <authorList>
            <person name="Chang J."/>
            <person name="Duong T.A."/>
            <person name="Schoeman C."/>
            <person name="Ma X."/>
            <person name="Roodt D."/>
            <person name="Barker N."/>
            <person name="Li Z."/>
            <person name="Van de Peer Y."/>
            <person name="Mizrachi E."/>
        </authorList>
    </citation>
    <scope>NUCLEOTIDE SEQUENCE</scope>
    <source>
        <tissue evidence="14">Young leaves</tissue>
    </source>
</reference>
<protein>
    <recommendedName>
        <fullName evidence="16">Histone-lysine N-methyltransferase, H3 lysine-9 specific SUVH1</fullName>
    </recommendedName>
</protein>
<dbReference type="PANTHER" id="PTHR45660">
    <property type="entry name" value="HISTONE-LYSINE N-METHYLTRANSFERASE SETMAR"/>
    <property type="match status" value="1"/>
</dbReference>
<feature type="domain" description="SET" evidence="10">
    <location>
        <begin position="565"/>
        <end position="713"/>
    </location>
</feature>
<dbReference type="InterPro" id="IPR051357">
    <property type="entry name" value="H3K9_HMTase_SUVAR3-9"/>
</dbReference>
<feature type="compositionally biased region" description="Polar residues" evidence="9">
    <location>
        <begin position="126"/>
        <end position="136"/>
    </location>
</feature>
<dbReference type="InterPro" id="IPR025794">
    <property type="entry name" value="H3-K9-MeTrfase_plant"/>
</dbReference>
<feature type="domain" description="Post-SET" evidence="12">
    <location>
        <begin position="720"/>
        <end position="736"/>
    </location>
</feature>
<keyword evidence="15" id="KW-1185">Reference proteome</keyword>
<evidence type="ECO:0000256" key="4">
    <source>
        <dbReference type="ARBA" id="ARBA00022679"/>
    </source>
</evidence>
<dbReference type="SMART" id="SM00468">
    <property type="entry name" value="PreSET"/>
    <property type="match status" value="1"/>
</dbReference>
<dbReference type="EMBL" id="JAMYWD010000005">
    <property type="protein sequence ID" value="KAJ4971727.1"/>
    <property type="molecule type" value="Genomic_DNA"/>
</dbReference>
<evidence type="ECO:0000256" key="3">
    <source>
        <dbReference type="ARBA" id="ARBA00022603"/>
    </source>
</evidence>
<evidence type="ECO:0000313" key="15">
    <source>
        <dbReference type="Proteomes" id="UP001141806"/>
    </source>
</evidence>
<organism evidence="14 15">
    <name type="scientific">Protea cynaroides</name>
    <dbReference type="NCBI Taxonomy" id="273540"/>
    <lineage>
        <taxon>Eukaryota</taxon>
        <taxon>Viridiplantae</taxon>
        <taxon>Streptophyta</taxon>
        <taxon>Embryophyta</taxon>
        <taxon>Tracheophyta</taxon>
        <taxon>Spermatophyta</taxon>
        <taxon>Magnoliopsida</taxon>
        <taxon>Proteales</taxon>
        <taxon>Proteaceae</taxon>
        <taxon>Protea</taxon>
    </lineage>
</organism>
<feature type="domain" description="Pre-SET" evidence="11">
    <location>
        <begin position="501"/>
        <end position="562"/>
    </location>
</feature>
<dbReference type="GO" id="GO:0005634">
    <property type="term" value="C:nucleus"/>
    <property type="evidence" value="ECO:0007669"/>
    <property type="project" value="UniProtKB-SubCell"/>
</dbReference>
<dbReference type="SMART" id="SM00317">
    <property type="entry name" value="SET"/>
    <property type="match status" value="1"/>
</dbReference>
<feature type="compositionally biased region" description="Polar residues" evidence="9">
    <location>
        <begin position="182"/>
        <end position="201"/>
    </location>
</feature>
<dbReference type="GO" id="GO:0003690">
    <property type="term" value="F:double-stranded DNA binding"/>
    <property type="evidence" value="ECO:0007669"/>
    <property type="project" value="TreeGrafter"/>
</dbReference>
<evidence type="ECO:0000256" key="6">
    <source>
        <dbReference type="ARBA" id="ARBA00022853"/>
    </source>
</evidence>
<evidence type="ECO:0000256" key="9">
    <source>
        <dbReference type="SAM" id="MobiDB-lite"/>
    </source>
</evidence>
<dbReference type="PROSITE" id="PS51575">
    <property type="entry name" value="SAM_MT43_SUVAR39_2"/>
    <property type="match status" value="1"/>
</dbReference>
<dbReference type="FunFam" id="2.30.280.10:FF:000003">
    <property type="entry name" value="Histone-lysine N-methyltransferase, H3 lysine-9 specific SUVH5"/>
    <property type="match status" value="1"/>
</dbReference>
<sequence length="736" mass="81500">MERGLGSDSVPPPGSFDKSKVLDVRPLRCLAPVFPSPQAFPAFYPPQVPPFVYAPAFGPYPPGFTAFYPFYAPPEYQRPLDQHPQTPSGATNQAGPFVPPYPVQTPPAPMPSYRTPPPTMPPVFSGSANGDTTSFRKSSKIHQVGVELQEESETKGDSIRSVTEDGCSDNLKQPAQRLSHCNVHNTDAEATSSGERQNGKSSNKRVKSIQEVRLSSAATVDSESVGCIVMIFDALRRRICQIEDAKDPVSGVTRRADLKGGTIMMNNGLRTTLRKRVGAVPGVEIGDIFFFRMEMCLVGLHAPSMAGIDYTSLRFNEVEEPVAVSIVSSGAYEDDMDDGDVLIYSGQGGNVNRKDKQVVDQKLERGNLALEKSLRRGNEVRVIRGMKDVGNPTGKVYVYDGLYKIYESWTEKGKSGYNVFKYKLVREPGQVAGFTIWKSIQVWKEGITSRHGLILPDLTSGAENLPVSLVNDVDSEKGPAYFSYSPGLKYAKPINSHEHSFGCKCKGVCSPGNRNCSCIKKNGGDLPYIANRVLVSWKPVIHECGPSCPCQPHCSNRASQSGLKVRLEVFKTKDRGWGLRSWDPIRAGSFICEYAGEVLENIKAEEDNDEVEDNDYTFDATCTYQEPADFTYIPELLGEEKDVDMNKEYKTPLPVMINAKNVGNVARFMNHSCSPNVFWLPVLHEHQNGSYLHIAFYAIRHIRPLTELVYDYGMSGVPHRRKKCLCGYSNCRGYFG</sequence>
<dbReference type="PROSITE" id="PS50280">
    <property type="entry name" value="SET"/>
    <property type="match status" value="1"/>
</dbReference>
<dbReference type="InterPro" id="IPR007728">
    <property type="entry name" value="Pre-SET_dom"/>
</dbReference>
<evidence type="ECO:0008006" key="16">
    <source>
        <dbReference type="Google" id="ProtNLM"/>
    </source>
</evidence>
<evidence type="ECO:0000256" key="8">
    <source>
        <dbReference type="PROSITE-ProRule" id="PRU00358"/>
    </source>
</evidence>
<dbReference type="Pfam" id="PF00856">
    <property type="entry name" value="SET"/>
    <property type="match status" value="1"/>
</dbReference>
<dbReference type="PROSITE" id="PS51015">
    <property type="entry name" value="YDG"/>
    <property type="match status" value="1"/>
</dbReference>
<comment type="subcellular location">
    <subcellularLocation>
        <location evidence="1">Chromosome</location>
    </subcellularLocation>
    <subcellularLocation>
        <location evidence="8">Nucleus</location>
    </subcellularLocation>
</comment>
<dbReference type="PROSITE" id="PS50868">
    <property type="entry name" value="POST_SET"/>
    <property type="match status" value="1"/>
</dbReference>
<dbReference type="InterPro" id="IPR046341">
    <property type="entry name" value="SET_dom_sf"/>
</dbReference>
<gene>
    <name evidence="14" type="ORF">NE237_004826</name>
</gene>
<evidence type="ECO:0000259" key="11">
    <source>
        <dbReference type="PROSITE" id="PS50867"/>
    </source>
</evidence>
<dbReference type="GO" id="GO:0005694">
    <property type="term" value="C:chromosome"/>
    <property type="evidence" value="ECO:0007669"/>
    <property type="project" value="UniProtKB-SubCell"/>
</dbReference>
<evidence type="ECO:0000259" key="12">
    <source>
        <dbReference type="PROSITE" id="PS50868"/>
    </source>
</evidence>
<feature type="region of interest" description="Disordered" evidence="9">
    <location>
        <begin position="126"/>
        <end position="208"/>
    </location>
</feature>
<dbReference type="InterPro" id="IPR036987">
    <property type="entry name" value="SRA-YDG_sf"/>
</dbReference>
<dbReference type="Pfam" id="PF05033">
    <property type="entry name" value="Pre-SET"/>
    <property type="match status" value="1"/>
</dbReference>
<keyword evidence="7 8" id="KW-0539">Nucleus</keyword>
<evidence type="ECO:0000259" key="10">
    <source>
        <dbReference type="PROSITE" id="PS50280"/>
    </source>
</evidence>
<dbReference type="Pfam" id="PF02182">
    <property type="entry name" value="SAD_SRA"/>
    <property type="match status" value="1"/>
</dbReference>
<evidence type="ECO:0000259" key="13">
    <source>
        <dbReference type="PROSITE" id="PS51015"/>
    </source>
</evidence>
<dbReference type="GO" id="GO:0042054">
    <property type="term" value="F:histone methyltransferase activity"/>
    <property type="evidence" value="ECO:0007669"/>
    <property type="project" value="InterPro"/>
</dbReference>
<dbReference type="OrthoDB" id="5792673at2759"/>